<dbReference type="GO" id="GO:0005576">
    <property type="term" value="C:extracellular region"/>
    <property type="evidence" value="ECO:0007669"/>
    <property type="project" value="UniProtKB-SubCell"/>
</dbReference>
<dbReference type="InterPro" id="IPR050581">
    <property type="entry name" value="CRR_secretory_protein"/>
</dbReference>
<gene>
    <name evidence="8" type="primary">CRRSP55_1</name>
    <name evidence="8" type="ORF">g.46262</name>
</gene>
<dbReference type="Gene3D" id="3.30.430.20">
    <property type="entry name" value="Gnk2 domain, C-X8-C-X2-C motif"/>
    <property type="match status" value="2"/>
</dbReference>
<evidence type="ECO:0000256" key="6">
    <source>
        <dbReference type="SAM" id="SignalP"/>
    </source>
</evidence>
<evidence type="ECO:0000259" key="7">
    <source>
        <dbReference type="PROSITE" id="PS51473"/>
    </source>
</evidence>
<evidence type="ECO:0000256" key="5">
    <source>
        <dbReference type="ARBA" id="ARBA00038515"/>
    </source>
</evidence>
<evidence type="ECO:0000256" key="1">
    <source>
        <dbReference type="ARBA" id="ARBA00004613"/>
    </source>
</evidence>
<dbReference type="EMBL" id="GDJX01026260">
    <property type="protein sequence ID" value="JAT41676.1"/>
    <property type="molecule type" value="Transcribed_RNA"/>
</dbReference>
<accession>A0A1D1XH13</accession>
<feature type="signal peptide" evidence="6">
    <location>
        <begin position="1"/>
        <end position="25"/>
    </location>
</feature>
<evidence type="ECO:0000313" key="8">
    <source>
        <dbReference type="EMBL" id="JAT41676.1"/>
    </source>
</evidence>
<comment type="subcellular location">
    <subcellularLocation>
        <location evidence="1">Secreted</location>
    </subcellularLocation>
</comment>
<evidence type="ECO:0000256" key="2">
    <source>
        <dbReference type="ARBA" id="ARBA00022525"/>
    </source>
</evidence>
<feature type="domain" description="Gnk2-homologous" evidence="7">
    <location>
        <begin position="140"/>
        <end position="246"/>
    </location>
</feature>
<evidence type="ECO:0000256" key="4">
    <source>
        <dbReference type="ARBA" id="ARBA00022737"/>
    </source>
</evidence>
<dbReference type="PANTHER" id="PTHR32411:SF55">
    <property type="entry name" value="CYSTEINE-RICH REPEAT SECRETORY PROTEIN 55"/>
    <property type="match status" value="1"/>
</dbReference>
<keyword evidence="4" id="KW-0677">Repeat</keyword>
<feature type="domain" description="Gnk2-homologous" evidence="7">
    <location>
        <begin position="26"/>
        <end position="130"/>
    </location>
</feature>
<protein>
    <submittedName>
        <fullName evidence="8">Cysteine-rich repeat secretory protein 55</fullName>
    </submittedName>
</protein>
<dbReference type="CDD" id="cd23509">
    <property type="entry name" value="Gnk2-like"/>
    <property type="match status" value="2"/>
</dbReference>
<dbReference type="PROSITE" id="PS51473">
    <property type="entry name" value="GNK2"/>
    <property type="match status" value="2"/>
</dbReference>
<dbReference type="PANTHER" id="PTHR32411">
    <property type="entry name" value="CYSTEINE-RICH REPEAT SECRETORY PROTEIN 38-RELATED"/>
    <property type="match status" value="1"/>
</dbReference>
<evidence type="ECO:0000256" key="3">
    <source>
        <dbReference type="ARBA" id="ARBA00022729"/>
    </source>
</evidence>
<dbReference type="AlphaFoldDB" id="A0A1D1XH13"/>
<name>A0A1D1XH13_9ARAE</name>
<dbReference type="InterPro" id="IPR038408">
    <property type="entry name" value="GNK2_sf"/>
</dbReference>
<feature type="chain" id="PRO_5008899473" evidence="6">
    <location>
        <begin position="26"/>
        <end position="268"/>
    </location>
</feature>
<reference evidence="8" key="1">
    <citation type="submission" date="2015-07" db="EMBL/GenBank/DDBJ databases">
        <title>Transcriptome Assembly of Anthurium amnicola.</title>
        <authorList>
            <person name="Suzuki J."/>
        </authorList>
    </citation>
    <scope>NUCLEOTIDE SEQUENCE</scope>
</reference>
<sequence>MKAPALLLPISFLICFLLPFPPCNGAADPLGQYCSQDRNTTRATSANIGRVLDALVRKASADGFATAVSGDGGSGERAYGLAQCRGDVGAEDCRACLSDAARRLPELCPGQADARIWYDYCFLRYDTRDFAGQLDVGYGIFYINTENVTEDAGEQERFDRELGKVMGRVRAMAVAPANRGLGRAQTDFTPLVTVYALGQCTRDLPPLGCAQCVAIAVANFPNFCRHRKGCRALYSSCYVRYEIYPFFFPLSSSMTTATGSYSIAVVHP</sequence>
<comment type="similarity">
    <text evidence="5">Belongs to the cysteine-rich repeat secretory protein family.</text>
</comment>
<proteinExistence type="inferred from homology"/>
<dbReference type="InterPro" id="IPR002902">
    <property type="entry name" value="GNK2"/>
</dbReference>
<keyword evidence="3 6" id="KW-0732">Signal</keyword>
<keyword evidence="2" id="KW-0964">Secreted</keyword>
<dbReference type="Pfam" id="PF01657">
    <property type="entry name" value="Stress-antifung"/>
    <property type="match status" value="2"/>
</dbReference>
<organism evidence="8">
    <name type="scientific">Anthurium amnicola</name>
    <dbReference type="NCBI Taxonomy" id="1678845"/>
    <lineage>
        <taxon>Eukaryota</taxon>
        <taxon>Viridiplantae</taxon>
        <taxon>Streptophyta</taxon>
        <taxon>Embryophyta</taxon>
        <taxon>Tracheophyta</taxon>
        <taxon>Spermatophyta</taxon>
        <taxon>Magnoliopsida</taxon>
        <taxon>Liliopsida</taxon>
        <taxon>Araceae</taxon>
        <taxon>Pothoideae</taxon>
        <taxon>Potheae</taxon>
        <taxon>Anthurium</taxon>
    </lineage>
</organism>